<name>A0A927FAA2_9BACT</name>
<feature type="binding site" evidence="5">
    <location>
        <position position="189"/>
    </location>
    <ligand>
        <name>substrate</name>
    </ligand>
</feature>
<accession>A0A927FAA2</accession>
<comment type="subunit">
    <text evidence="5">Homotetramer.</text>
</comment>
<dbReference type="InterPro" id="IPR018951">
    <property type="entry name" value="Fumarase_C_C"/>
</dbReference>
<dbReference type="EMBL" id="JACYFG010000040">
    <property type="protein sequence ID" value="MBD5781267.1"/>
    <property type="molecule type" value="Genomic_DNA"/>
</dbReference>
<dbReference type="EC" id="4.2.1.2" evidence="5"/>
<dbReference type="PANTHER" id="PTHR11444">
    <property type="entry name" value="ASPARTATEAMMONIA/ARGININOSUCCINATE/ADENYLOSUCCINATE LYASE"/>
    <property type="match status" value="1"/>
</dbReference>
<dbReference type="GO" id="GO:0004333">
    <property type="term" value="F:fumarate hydratase activity"/>
    <property type="evidence" value="ECO:0007669"/>
    <property type="project" value="UniProtKB-UniRule"/>
</dbReference>
<keyword evidence="4 5" id="KW-0456">Lyase</keyword>
<comment type="similarity">
    <text evidence="1 5">Belongs to the class-II fumarase/aspartase family. Fumarase subfamily.</text>
</comment>
<gene>
    <name evidence="5" type="primary">fumC</name>
    <name evidence="8" type="ORF">IEN85_17335</name>
</gene>
<dbReference type="PROSITE" id="PS00163">
    <property type="entry name" value="FUMARATE_LYASES"/>
    <property type="match status" value="1"/>
</dbReference>
<dbReference type="GO" id="GO:0006099">
    <property type="term" value="P:tricarboxylic acid cycle"/>
    <property type="evidence" value="ECO:0007669"/>
    <property type="project" value="UniProtKB-UniRule"/>
</dbReference>
<dbReference type="FunFam" id="1.20.200.10:FF:000001">
    <property type="entry name" value="Fumarate hydratase, mitochondrial"/>
    <property type="match status" value="1"/>
</dbReference>
<reference evidence="8" key="1">
    <citation type="submission" date="2020-09" db="EMBL/GenBank/DDBJ databases">
        <title>Pelagicoccus enzymogenes sp. nov. with an EPS production, isolated from marine sediment.</title>
        <authorList>
            <person name="Feng X."/>
        </authorList>
    </citation>
    <scope>NUCLEOTIDE SEQUENCE</scope>
    <source>
        <strain evidence="8">NFK12</strain>
    </source>
</reference>
<protein>
    <recommendedName>
        <fullName evidence="5">Fumarate hydratase class II</fullName>
        <shortName evidence="5">Fumarase C</shortName>
        <ecNumber evidence="5">4.2.1.2</ecNumber>
    </recommendedName>
    <alternativeName>
        <fullName evidence="5">Aerobic fumarase</fullName>
    </alternativeName>
    <alternativeName>
        <fullName evidence="5">Iron-independent fumarase</fullName>
    </alternativeName>
</protein>
<evidence type="ECO:0000313" key="9">
    <source>
        <dbReference type="Proteomes" id="UP000622317"/>
    </source>
</evidence>
<keyword evidence="9" id="KW-1185">Reference proteome</keyword>
<dbReference type="Gene3D" id="1.10.40.30">
    <property type="entry name" value="Fumarase/aspartase (C-terminal domain)"/>
    <property type="match status" value="1"/>
</dbReference>
<dbReference type="HAMAP" id="MF_00743">
    <property type="entry name" value="FumaraseC"/>
    <property type="match status" value="1"/>
</dbReference>
<dbReference type="Proteomes" id="UP000622317">
    <property type="component" value="Unassembled WGS sequence"/>
</dbReference>
<comment type="miscellaneous">
    <text evidence="5">There are 2 substrate-binding sites: the catalytic A site, and the non-catalytic B site that may play a role in the transfer of substrate or product between the active site and the solvent. Alternatively, the B site may bind allosteric effectors.</text>
</comment>
<evidence type="ECO:0000259" key="6">
    <source>
        <dbReference type="Pfam" id="PF00206"/>
    </source>
</evidence>
<dbReference type="InterPro" id="IPR020557">
    <property type="entry name" value="Fumarate_lyase_CS"/>
</dbReference>
<feature type="binding site" description="in site B" evidence="5">
    <location>
        <begin position="131"/>
        <end position="134"/>
    </location>
    <ligand>
        <name>substrate</name>
    </ligand>
</feature>
<dbReference type="GO" id="GO:0006106">
    <property type="term" value="P:fumarate metabolic process"/>
    <property type="evidence" value="ECO:0007669"/>
    <property type="project" value="InterPro"/>
</dbReference>
<feature type="active site" description="Proton donor/acceptor" evidence="5">
    <location>
        <position position="190"/>
    </location>
</feature>
<dbReference type="Gene3D" id="1.20.200.10">
    <property type="entry name" value="Fumarase/aspartase (Central domain)"/>
    <property type="match status" value="1"/>
</dbReference>
<sequence>MKPGKTRTETDSLGPIEVPEDALWGASTQRALNTFPESSTPLPPLFIHSLGRLKGACARANLELGKINIEESELIQAAAKEIEAGKLDSHFPVSVFQTGSGTSTNMNANEVIANRCSQIQGEPLGSKQPIHPNDHANCSQSSNDVIPTTLHLSLALALENELRPALSSLRTELAKKSEAWSDLVKLGRTHLMDAVPITLGQEFGAFTRQIKKAIQRVERGSDLMSELAIGGTAVGSGLNAHPQFGSIVCRILSADTGIEFHEAPNHFEAQASRDDAVELAGILCAVATALSKIANDIRLLGTGPRAGLAELRLPATQPGSSIMPGKVNPVLCESLIQCCHSAIGHCQTAIRCGQDGHLQLNATLPLLASSLHQAIEAIARGCKSFSQHCIVGLEANEARCAKYANEALGLATALNPEVGYDSATQAAKLAHQENISVAEAAQQLELLSEAHLKKVLDPMKLAKPS</sequence>
<feature type="binding site" evidence="5">
    <location>
        <begin position="100"/>
        <end position="102"/>
    </location>
    <ligand>
        <name>substrate</name>
    </ligand>
</feature>
<comment type="caution">
    <text evidence="8">The sequence shown here is derived from an EMBL/GenBank/DDBJ whole genome shotgun (WGS) entry which is preliminary data.</text>
</comment>
<proteinExistence type="inferred from homology"/>
<dbReference type="AlphaFoldDB" id="A0A927FAA2"/>
<dbReference type="InterPro" id="IPR024083">
    <property type="entry name" value="Fumarase/histidase_N"/>
</dbReference>
<feature type="site" description="Important for catalytic activity" evidence="5">
    <location>
        <position position="333"/>
    </location>
</feature>
<dbReference type="Pfam" id="PF00206">
    <property type="entry name" value="Lyase_1"/>
    <property type="match status" value="1"/>
</dbReference>
<comment type="subcellular location">
    <subcellularLocation>
        <location evidence="5">Cytoplasm</location>
    </subcellularLocation>
</comment>
<evidence type="ECO:0000313" key="8">
    <source>
        <dbReference type="EMBL" id="MBD5781267.1"/>
    </source>
</evidence>
<organism evidence="8 9">
    <name type="scientific">Pelagicoccus enzymogenes</name>
    <dbReference type="NCBI Taxonomy" id="2773457"/>
    <lineage>
        <taxon>Bacteria</taxon>
        <taxon>Pseudomonadati</taxon>
        <taxon>Verrucomicrobiota</taxon>
        <taxon>Opitutia</taxon>
        <taxon>Puniceicoccales</taxon>
        <taxon>Pelagicoccaceae</taxon>
        <taxon>Pelagicoccus</taxon>
    </lineage>
</organism>
<keyword evidence="3 5" id="KW-0816">Tricarboxylic acid cycle</keyword>
<dbReference type="PANTHER" id="PTHR11444:SF22">
    <property type="entry name" value="FUMARATE HYDRATASE CLASS II"/>
    <property type="match status" value="1"/>
</dbReference>
<dbReference type="Pfam" id="PF10415">
    <property type="entry name" value="FumaraseC_C"/>
    <property type="match status" value="1"/>
</dbReference>
<evidence type="ECO:0000259" key="7">
    <source>
        <dbReference type="Pfam" id="PF10415"/>
    </source>
</evidence>
<dbReference type="InterPro" id="IPR022761">
    <property type="entry name" value="Fumarate_lyase_N"/>
</dbReference>
<evidence type="ECO:0000256" key="4">
    <source>
        <dbReference type="ARBA" id="ARBA00023239"/>
    </source>
</evidence>
<feature type="binding site" evidence="5">
    <location>
        <begin position="141"/>
        <end position="143"/>
    </location>
    <ligand>
        <name>substrate</name>
    </ligand>
</feature>
<dbReference type="FunFam" id="1.10.40.30:FF:000002">
    <property type="entry name" value="Fumarate hydratase class II"/>
    <property type="match status" value="1"/>
</dbReference>
<comment type="function">
    <text evidence="5">Involved in the TCA cycle. Catalyzes the stereospecific interconversion of fumarate to L-malate.</text>
</comment>
<feature type="binding site" evidence="5">
    <location>
        <position position="321"/>
    </location>
    <ligand>
        <name>substrate</name>
    </ligand>
</feature>
<dbReference type="PRINTS" id="PR00149">
    <property type="entry name" value="FUMRATELYASE"/>
</dbReference>
<dbReference type="PRINTS" id="PR00145">
    <property type="entry name" value="ARGSUCLYASE"/>
</dbReference>
<dbReference type="SUPFAM" id="SSF48557">
    <property type="entry name" value="L-aspartase-like"/>
    <property type="match status" value="1"/>
</dbReference>
<evidence type="ECO:0000256" key="1">
    <source>
        <dbReference type="ARBA" id="ARBA00009084"/>
    </source>
</evidence>
<dbReference type="Gene3D" id="1.10.275.10">
    <property type="entry name" value="Fumarase/aspartase (N-terminal domain)"/>
    <property type="match status" value="1"/>
</dbReference>
<dbReference type="InterPro" id="IPR000362">
    <property type="entry name" value="Fumarate_lyase_fam"/>
</dbReference>
<dbReference type="GO" id="GO:0005737">
    <property type="term" value="C:cytoplasm"/>
    <property type="evidence" value="ECO:0007669"/>
    <property type="project" value="UniProtKB-SubCell"/>
</dbReference>
<evidence type="ECO:0000256" key="3">
    <source>
        <dbReference type="ARBA" id="ARBA00022532"/>
    </source>
</evidence>
<evidence type="ECO:0000256" key="2">
    <source>
        <dbReference type="ARBA" id="ARBA00022490"/>
    </source>
</evidence>
<comment type="pathway">
    <text evidence="5">Carbohydrate metabolism; tricarboxylic acid cycle; (S)-malate from fumarate: step 1/1.</text>
</comment>
<evidence type="ECO:0000256" key="5">
    <source>
        <dbReference type="HAMAP-Rule" id="MF_00743"/>
    </source>
</evidence>
<dbReference type="InterPro" id="IPR005677">
    <property type="entry name" value="Fum_hydII"/>
</dbReference>
<dbReference type="InterPro" id="IPR008948">
    <property type="entry name" value="L-Aspartase-like"/>
</dbReference>
<dbReference type="FunFam" id="1.10.275.10:FF:000001">
    <property type="entry name" value="Fumarate hydratase, mitochondrial"/>
    <property type="match status" value="1"/>
</dbReference>
<keyword evidence="2 5" id="KW-0963">Cytoplasm</keyword>
<dbReference type="RefSeq" id="WP_191618366.1">
    <property type="nucleotide sequence ID" value="NZ_JACYFG010000040.1"/>
</dbReference>
<feature type="domain" description="Fumarase C C-terminal" evidence="7">
    <location>
        <begin position="410"/>
        <end position="462"/>
    </location>
</feature>
<feature type="binding site" evidence="5">
    <location>
        <begin position="326"/>
        <end position="328"/>
    </location>
    <ligand>
        <name>substrate</name>
    </ligand>
</feature>
<comment type="catalytic activity">
    <reaction evidence="5">
        <text>(S)-malate = fumarate + H2O</text>
        <dbReference type="Rhea" id="RHEA:12460"/>
        <dbReference type="ChEBI" id="CHEBI:15377"/>
        <dbReference type="ChEBI" id="CHEBI:15589"/>
        <dbReference type="ChEBI" id="CHEBI:29806"/>
        <dbReference type="EC" id="4.2.1.2"/>
    </reaction>
</comment>
<feature type="active site" evidence="5">
    <location>
        <position position="320"/>
    </location>
</feature>
<feature type="domain" description="Fumarate lyase N-terminal" evidence="6">
    <location>
        <begin position="14"/>
        <end position="344"/>
    </location>
</feature>